<comment type="caution">
    <text evidence="1">The sequence shown here is derived from an EMBL/GenBank/DDBJ whole genome shotgun (WGS) entry which is preliminary data.</text>
</comment>
<dbReference type="EMBL" id="JAPDMZ010000089">
    <property type="protein sequence ID" value="KAK0550649.1"/>
    <property type="molecule type" value="Genomic_DNA"/>
</dbReference>
<name>A0AAN6JR75_9BASI</name>
<proteinExistence type="predicted"/>
<accession>A0AAN6JR75</accession>
<sequence>MLTLSRTKTWAFRVAGIAILAHMTTFVMAAHLNADLYRLPLAARAGKVVPNQNCVNDSNCASGHCLPGYDLRCDLLNPDGSPAPCNGFDNSPYGFDDYYAYCAGFPLNHTCANQGECRSGFCNSNGICVKTTVGQACKDDLGCSGSQICKNSTCFTPAAGSLYPKASCKVGSSCKSGQCVTSLGNDNTEHGQKYNSQPVCDYLSTGQKGCRTIDDCQTGQCQNGTCRLGVDGTRCKYNFECAGLCGLDAVCFTPTAPLAPKQPCKNDTQCLSNRCLGPYDYPYYTISRPDYTNSSKTVSAYYDRSCATSKFGGKCKLHIVDL</sequence>
<gene>
    <name evidence="1" type="ORF">OC846_003581</name>
</gene>
<dbReference type="AlphaFoldDB" id="A0AAN6JR75"/>
<dbReference type="Proteomes" id="UP001176517">
    <property type="component" value="Unassembled WGS sequence"/>
</dbReference>
<protein>
    <submittedName>
        <fullName evidence="1">Uncharacterized protein</fullName>
    </submittedName>
</protein>
<evidence type="ECO:0000313" key="1">
    <source>
        <dbReference type="EMBL" id="KAK0550649.1"/>
    </source>
</evidence>
<reference evidence="1" key="1">
    <citation type="journal article" date="2023" name="PhytoFront">
        <title>Draft Genome Resources of Seven Strains of Tilletia horrida, Causal Agent of Kernel Smut of Rice.</title>
        <authorList>
            <person name="Khanal S."/>
            <person name="Antony Babu S."/>
            <person name="Zhou X.G."/>
        </authorList>
    </citation>
    <scope>NUCLEOTIDE SEQUENCE</scope>
    <source>
        <strain evidence="1">TX6</strain>
    </source>
</reference>
<evidence type="ECO:0000313" key="2">
    <source>
        <dbReference type="Proteomes" id="UP001176517"/>
    </source>
</evidence>
<keyword evidence="2" id="KW-1185">Reference proteome</keyword>
<organism evidence="1 2">
    <name type="scientific">Tilletia horrida</name>
    <dbReference type="NCBI Taxonomy" id="155126"/>
    <lineage>
        <taxon>Eukaryota</taxon>
        <taxon>Fungi</taxon>
        <taxon>Dikarya</taxon>
        <taxon>Basidiomycota</taxon>
        <taxon>Ustilaginomycotina</taxon>
        <taxon>Exobasidiomycetes</taxon>
        <taxon>Tilletiales</taxon>
        <taxon>Tilletiaceae</taxon>
        <taxon>Tilletia</taxon>
    </lineage>
</organism>